<evidence type="ECO:0000313" key="2">
    <source>
        <dbReference type="EMBL" id="KYQ89815.1"/>
    </source>
</evidence>
<gene>
    <name evidence="2" type="ORF">DLAC_09788</name>
</gene>
<protein>
    <submittedName>
        <fullName evidence="2">Uncharacterized protein</fullName>
    </submittedName>
</protein>
<dbReference type="InParanoid" id="A0A151Z7A3"/>
<dbReference type="OMA" id="MEYEHIV"/>
<name>A0A151Z7A3_TIELA</name>
<accession>A0A151Z7A3</accession>
<sequence>MKLSLFVIIAVVAVVCQGQLAPQKNYEIKVNVQPIDVATIAQMGLNVMISANQVISDGYNTILTSFSPWTKNFVEYNSTGISVFAAINTTDLQPVFVGDYQYSSAGYLYTFDGSTFNYGISSDFVKKNQFGILNNDDDIYFFGLAQDISVNGDAIARSPLFSFGMMEYEHIVFTNPTSFSIFLGSNLIETGTAFQNIEDVAETPVTVFEITNPKGTITLHFNAQTGKFEI</sequence>
<keyword evidence="1" id="KW-0732">Signal</keyword>
<dbReference type="Proteomes" id="UP000076078">
    <property type="component" value="Unassembled WGS sequence"/>
</dbReference>
<reference evidence="2 3" key="1">
    <citation type="submission" date="2015-12" db="EMBL/GenBank/DDBJ databases">
        <title>Dictyostelia acquired genes for synthesis and detection of signals that induce cell-type specialization by lateral gene transfer from prokaryotes.</title>
        <authorList>
            <person name="Gloeckner G."/>
            <person name="Schaap P."/>
        </authorList>
    </citation>
    <scope>NUCLEOTIDE SEQUENCE [LARGE SCALE GENOMIC DNA]</scope>
    <source>
        <strain evidence="2 3">TK</strain>
    </source>
</reference>
<evidence type="ECO:0000256" key="1">
    <source>
        <dbReference type="SAM" id="SignalP"/>
    </source>
</evidence>
<feature type="chain" id="PRO_5007592913" evidence="1">
    <location>
        <begin position="19"/>
        <end position="230"/>
    </location>
</feature>
<dbReference type="EMBL" id="LODT01000039">
    <property type="protein sequence ID" value="KYQ89815.1"/>
    <property type="molecule type" value="Genomic_DNA"/>
</dbReference>
<proteinExistence type="predicted"/>
<evidence type="ECO:0000313" key="3">
    <source>
        <dbReference type="Proteomes" id="UP000076078"/>
    </source>
</evidence>
<organism evidence="2 3">
    <name type="scientific">Tieghemostelium lacteum</name>
    <name type="common">Slime mold</name>
    <name type="synonym">Dictyostelium lacteum</name>
    <dbReference type="NCBI Taxonomy" id="361077"/>
    <lineage>
        <taxon>Eukaryota</taxon>
        <taxon>Amoebozoa</taxon>
        <taxon>Evosea</taxon>
        <taxon>Eumycetozoa</taxon>
        <taxon>Dictyostelia</taxon>
        <taxon>Dictyosteliales</taxon>
        <taxon>Raperosteliaceae</taxon>
        <taxon>Tieghemostelium</taxon>
    </lineage>
</organism>
<comment type="caution">
    <text evidence="2">The sequence shown here is derived from an EMBL/GenBank/DDBJ whole genome shotgun (WGS) entry which is preliminary data.</text>
</comment>
<keyword evidence="3" id="KW-1185">Reference proteome</keyword>
<feature type="signal peptide" evidence="1">
    <location>
        <begin position="1"/>
        <end position="18"/>
    </location>
</feature>
<dbReference type="AlphaFoldDB" id="A0A151Z7A3"/>